<keyword evidence="2" id="KW-1185">Reference proteome</keyword>
<dbReference type="AlphaFoldDB" id="A0A8J3D1W8"/>
<dbReference type="EMBL" id="BMYF01000022">
    <property type="protein sequence ID" value="GHB48340.1"/>
    <property type="molecule type" value="Genomic_DNA"/>
</dbReference>
<protein>
    <recommendedName>
        <fullName evidence="3">PglZ domain-containing protein</fullName>
    </recommendedName>
</protein>
<evidence type="ECO:0000313" key="2">
    <source>
        <dbReference type="Proteomes" id="UP000642809"/>
    </source>
</evidence>
<reference evidence="1" key="2">
    <citation type="submission" date="2020-09" db="EMBL/GenBank/DDBJ databases">
        <authorList>
            <person name="Sun Q."/>
            <person name="Kim S."/>
        </authorList>
    </citation>
    <scope>NUCLEOTIDE SEQUENCE</scope>
    <source>
        <strain evidence="1">KCTC 23224</strain>
    </source>
</reference>
<evidence type="ECO:0000313" key="1">
    <source>
        <dbReference type="EMBL" id="GHB48340.1"/>
    </source>
</evidence>
<gene>
    <name evidence="1" type="ORF">GCM10008106_31420</name>
</gene>
<dbReference type="Proteomes" id="UP000642809">
    <property type="component" value="Unassembled WGS sequence"/>
</dbReference>
<name>A0A8J3D1W8_9BACT</name>
<evidence type="ECO:0008006" key="3">
    <source>
        <dbReference type="Google" id="ProtNLM"/>
    </source>
</evidence>
<dbReference type="RefSeq" id="WP_189584883.1">
    <property type="nucleotide sequence ID" value="NZ_BMYF01000022.1"/>
</dbReference>
<comment type="caution">
    <text evidence="1">The sequence shown here is derived from an EMBL/GenBank/DDBJ whole genome shotgun (WGS) entry which is preliminary data.</text>
</comment>
<proteinExistence type="predicted"/>
<sequence>MRESIFDKIIKALRQSTLHNSSLMESPEVILWPDPESQWKEVIPLLQHELPELLTYGQFDPVQKSGPAIWIKCMVARLLPEADWEPHAVPIIYLPGISKADLRKVETAVFDLQPLLEYQYTGNLFLQENGKEWTVLAFVENVQHGLGIKVQKDNSTKQALKKALPSIFMEKEMFLNKSQIDAGFLNIMVFPEINESILQWMIHGDRFLESMDSSKRNVFIELCKGQFDFTLDIKNIKDIALKLGSQSGNWKNVWQLFANNPKKYAPIEEYLKLSMPVDLGVGMYALPRETWPQLNEAEENKLADALNALTKLDIPKAIKKLLELENQHKERRSWVWAELDKAPLAKSLSYLMKLAENSQFTFGNYSLEDLKDYYANEGYEVDHFMRKSLQTVKSTRDKEIISKVIRMFYMPWLESLTDRFQKLTEQDSSVFSHQTTVEETMDFILFVDAFRYELAKDYIQHLSKESPSIKFYMSTSWSAIPSLTPTAKVQVSPIASMVSVNSDCREFRPQLKNTKDLTTAAFRDALKDKGYEYVSKLSEIESGKKYWMEIGDIDTKGHQEQSGLVRRVEELFDQITETVEEIFSKGYTKLKIVTDHGWLLLPGGLPKTQLYAELTETRWGRCALMKEGAVTPLLQLPWRWNPSVFIAYAPGISFFKANEEYAHGGISIHECLVPEIVLESQFKPKHNAQIKHIKWVNLKCNVETAHAPDGYKLDVRTKASDENTSIVVSQNNLVRENKGRVMVNDDSEGKAATIVLLDSNGVIMDKKLTSVGG</sequence>
<reference evidence="1" key="1">
    <citation type="journal article" date="2014" name="Int. J. Syst. Evol. Microbiol.">
        <title>Complete genome sequence of Corynebacterium casei LMG S-19264T (=DSM 44701T), isolated from a smear-ripened cheese.</title>
        <authorList>
            <consortium name="US DOE Joint Genome Institute (JGI-PGF)"/>
            <person name="Walter F."/>
            <person name="Albersmeier A."/>
            <person name="Kalinowski J."/>
            <person name="Ruckert C."/>
        </authorList>
    </citation>
    <scope>NUCLEOTIDE SEQUENCE</scope>
    <source>
        <strain evidence="1">KCTC 23224</strain>
    </source>
</reference>
<dbReference type="NCBIfam" id="NF033450">
    <property type="entry name" value="BREX_PglZ_1_B"/>
    <property type="match status" value="1"/>
</dbReference>
<accession>A0A8J3D1W8</accession>
<organism evidence="1 2">
    <name type="scientific">Mongoliitalea lutea</name>
    <dbReference type="NCBI Taxonomy" id="849756"/>
    <lineage>
        <taxon>Bacteria</taxon>
        <taxon>Pseudomonadati</taxon>
        <taxon>Bacteroidota</taxon>
        <taxon>Cytophagia</taxon>
        <taxon>Cytophagales</taxon>
        <taxon>Cyclobacteriaceae</taxon>
        <taxon>Mongoliitalea</taxon>
    </lineage>
</organism>